<evidence type="ECO:0000256" key="6">
    <source>
        <dbReference type="ARBA" id="ARBA00022884"/>
    </source>
</evidence>
<dbReference type="GO" id="GO:0016787">
    <property type="term" value="F:hydrolase activity"/>
    <property type="evidence" value="ECO:0007669"/>
    <property type="project" value="UniProtKB-KW"/>
</dbReference>
<keyword evidence="4" id="KW-0255">Endonuclease</keyword>
<keyword evidence="5" id="KW-0378">Hydrolase</keyword>
<dbReference type="Proteomes" id="UP000280307">
    <property type="component" value="Unassembled WGS sequence"/>
</dbReference>
<sequence>MKRTDLVRHLPAHGCELYREGSKHSLYRNLATNRVAAVPRHTEIKDLAARRICDDLGVPRP</sequence>
<dbReference type="SUPFAM" id="SSF54786">
    <property type="entry name" value="YcfA/nrd intein domain"/>
    <property type="match status" value="1"/>
</dbReference>
<evidence type="ECO:0000256" key="7">
    <source>
        <dbReference type="ARBA" id="ARBA00023016"/>
    </source>
</evidence>
<comment type="similarity">
    <text evidence="1">Belongs to the HicA mRNA interferase family.</text>
</comment>
<gene>
    <name evidence="8" type="ORF">EI684_22110</name>
</gene>
<name>A0A426TQY0_9CHLR</name>
<evidence type="ECO:0000256" key="1">
    <source>
        <dbReference type="ARBA" id="ARBA00006620"/>
    </source>
</evidence>
<keyword evidence="6" id="KW-0694">RNA-binding</keyword>
<dbReference type="EMBL" id="RSAS01000913">
    <property type="protein sequence ID" value="RRR65779.1"/>
    <property type="molecule type" value="Genomic_DNA"/>
</dbReference>
<keyword evidence="2" id="KW-1277">Toxin-antitoxin system</keyword>
<reference evidence="8 9" key="1">
    <citation type="submission" date="2018-12" db="EMBL/GenBank/DDBJ databases">
        <title>Genome Sequence of Candidatus Viridilinea halotolerans isolated from saline sulfide-rich spring.</title>
        <authorList>
            <person name="Grouzdev D.S."/>
            <person name="Burganskaya E.I."/>
            <person name="Krutkina M.S."/>
            <person name="Sukhacheva M.V."/>
            <person name="Gorlenko V.M."/>
        </authorList>
    </citation>
    <scope>NUCLEOTIDE SEQUENCE [LARGE SCALE GENOMIC DNA]</scope>
    <source>
        <strain evidence="8">Chok-6</strain>
    </source>
</reference>
<keyword evidence="3" id="KW-0540">Nuclease</keyword>
<keyword evidence="7" id="KW-0346">Stress response</keyword>
<evidence type="ECO:0000256" key="4">
    <source>
        <dbReference type="ARBA" id="ARBA00022759"/>
    </source>
</evidence>
<comment type="caution">
    <text evidence="8">The sequence shown here is derived from an EMBL/GenBank/DDBJ whole genome shotgun (WGS) entry which is preliminary data.</text>
</comment>
<accession>A0A426TQY0</accession>
<dbReference type="Pfam" id="PF07927">
    <property type="entry name" value="HicA_toxin"/>
    <property type="match status" value="1"/>
</dbReference>
<dbReference type="InterPro" id="IPR038570">
    <property type="entry name" value="HicA_sf"/>
</dbReference>
<evidence type="ECO:0000256" key="3">
    <source>
        <dbReference type="ARBA" id="ARBA00022722"/>
    </source>
</evidence>
<evidence type="ECO:0000313" key="8">
    <source>
        <dbReference type="EMBL" id="RRR65779.1"/>
    </source>
</evidence>
<evidence type="ECO:0000256" key="5">
    <source>
        <dbReference type="ARBA" id="ARBA00022801"/>
    </source>
</evidence>
<dbReference type="AlphaFoldDB" id="A0A426TQY0"/>
<dbReference type="InterPro" id="IPR012933">
    <property type="entry name" value="HicA_mRNA_interferase"/>
</dbReference>
<dbReference type="GO" id="GO:0003729">
    <property type="term" value="F:mRNA binding"/>
    <property type="evidence" value="ECO:0007669"/>
    <property type="project" value="InterPro"/>
</dbReference>
<dbReference type="GO" id="GO:0004519">
    <property type="term" value="F:endonuclease activity"/>
    <property type="evidence" value="ECO:0007669"/>
    <property type="project" value="UniProtKB-KW"/>
</dbReference>
<protein>
    <submittedName>
        <fullName evidence="8">Addiction module toxin, HicA family</fullName>
    </submittedName>
</protein>
<proteinExistence type="inferred from homology"/>
<evidence type="ECO:0000256" key="2">
    <source>
        <dbReference type="ARBA" id="ARBA00022649"/>
    </source>
</evidence>
<organism evidence="8 9">
    <name type="scientific">Candidatus Viridilinea halotolerans</name>
    <dbReference type="NCBI Taxonomy" id="2491704"/>
    <lineage>
        <taxon>Bacteria</taxon>
        <taxon>Bacillati</taxon>
        <taxon>Chloroflexota</taxon>
        <taxon>Chloroflexia</taxon>
        <taxon>Chloroflexales</taxon>
        <taxon>Chloroflexineae</taxon>
        <taxon>Oscillochloridaceae</taxon>
        <taxon>Candidatus Viridilinea</taxon>
    </lineage>
</organism>
<evidence type="ECO:0000313" key="9">
    <source>
        <dbReference type="Proteomes" id="UP000280307"/>
    </source>
</evidence>
<dbReference type="Gene3D" id="3.30.920.30">
    <property type="entry name" value="Hypothetical protein"/>
    <property type="match status" value="1"/>
</dbReference>